<dbReference type="RefSeq" id="XP_064718065.1">
    <property type="nucleotide sequence ID" value="XM_064861993.1"/>
</dbReference>
<keyword evidence="2" id="KW-0472">Membrane</keyword>
<feature type="compositionally biased region" description="Polar residues" evidence="1">
    <location>
        <begin position="567"/>
        <end position="590"/>
    </location>
</feature>
<feature type="compositionally biased region" description="Polar residues" evidence="1">
    <location>
        <begin position="484"/>
        <end position="510"/>
    </location>
</feature>
<feature type="region of interest" description="Disordered" evidence="1">
    <location>
        <begin position="443"/>
        <end position="531"/>
    </location>
</feature>
<feature type="compositionally biased region" description="Polar residues" evidence="1">
    <location>
        <begin position="462"/>
        <end position="477"/>
    </location>
</feature>
<feature type="region of interest" description="Disordered" evidence="1">
    <location>
        <begin position="391"/>
        <end position="428"/>
    </location>
</feature>
<evidence type="ECO:0000313" key="4">
    <source>
        <dbReference type="EMBL" id="WVO18825.1"/>
    </source>
</evidence>
<dbReference type="Proteomes" id="UP001432216">
    <property type="component" value="Chromosome 1"/>
</dbReference>
<keyword evidence="2" id="KW-1133">Transmembrane helix</keyword>
<keyword evidence="5" id="KW-1185">Reference proteome</keyword>
<proteinExistence type="predicted"/>
<feature type="compositionally biased region" description="Low complexity" evidence="1">
    <location>
        <begin position="519"/>
        <end position="531"/>
    </location>
</feature>
<dbReference type="GeneID" id="89986873"/>
<feature type="compositionally biased region" description="Polar residues" evidence="1">
    <location>
        <begin position="622"/>
        <end position="633"/>
    </location>
</feature>
<accession>A0ABZ2AQD2</accession>
<evidence type="ECO:0000256" key="3">
    <source>
        <dbReference type="SAM" id="SignalP"/>
    </source>
</evidence>
<organism evidence="4 5">
    <name type="scientific">Cryptococcus decagattii</name>
    <dbReference type="NCBI Taxonomy" id="1859122"/>
    <lineage>
        <taxon>Eukaryota</taxon>
        <taxon>Fungi</taxon>
        <taxon>Dikarya</taxon>
        <taxon>Basidiomycota</taxon>
        <taxon>Agaricomycotina</taxon>
        <taxon>Tremellomycetes</taxon>
        <taxon>Tremellales</taxon>
        <taxon>Cryptococcaceae</taxon>
        <taxon>Cryptococcus</taxon>
        <taxon>Cryptococcus gattii species complex</taxon>
    </lineage>
</organism>
<feature type="region of interest" description="Disordered" evidence="1">
    <location>
        <begin position="550"/>
        <end position="659"/>
    </location>
</feature>
<feature type="chain" id="PRO_5046252641" evidence="3">
    <location>
        <begin position="20"/>
        <end position="659"/>
    </location>
</feature>
<sequence>MRAVCLIASFALLIPLSAAETSTPNTGDQTQAFQFAFSTSSLVLPIVYTCPTPLTVTKVSSTNARISDPSAPYTLVALVHEQLYDETGIQYERLYSASLDMGDMSAEQTIFHPWGNGTQFIACMWAANGVSGGCQDLYTVVPSHFTAEAYEDISSTCRTPDVLGSWVTPASQMLDVTVEGASGEIATNAWPPACSDLQFTPNNGTAPYTLIIAPASHPPVNITSVDGASVNYTVRLTHGQAFMAVMFDSEGNSWVYGPMHSGESDDLSCLAVATRQEENKAKRGYGVAILAGSIAGAFVVGAVGASLVMWCLSRKTGPMMSPSTEDLYANPRPAASYRTSSGSIFGKPLNANSTLDFDSPSTLYDSTLYDPHLSGPYGSYPHPNASLNLYREYPNSAPASSRDRAFPRSSVGQDDAGEYINSYDPPSGYRDSITLADFGSLGKQADENTTRSPTHMGRTGSGDISSYMQETSWNSRRSIPLPLTIQSPVSPSGTHRRYTSFSPRSDSYHSLHSPGAEDSGSSPVTGSTTTPRMRNVYVVHSDAGDAEVTIQLPEGRNHVVELPPTYRETSSPSSARDSYNNSDHSPTLSGRESMPGMLPLLQKRGSSWDSDMVPRPPPLNALQLTRTRVSELSTRAGMGEEELRARAEAAMKEKERLQS</sequence>
<protein>
    <submittedName>
        <fullName evidence="4">Uncharacterized protein</fullName>
    </submittedName>
</protein>
<name>A0ABZ2AQD2_9TREE</name>
<evidence type="ECO:0000256" key="2">
    <source>
        <dbReference type="SAM" id="Phobius"/>
    </source>
</evidence>
<feature type="compositionally biased region" description="Basic and acidic residues" evidence="1">
    <location>
        <begin position="641"/>
        <end position="659"/>
    </location>
</feature>
<feature type="transmembrane region" description="Helical" evidence="2">
    <location>
        <begin position="285"/>
        <end position="312"/>
    </location>
</feature>
<evidence type="ECO:0000256" key="1">
    <source>
        <dbReference type="SAM" id="MobiDB-lite"/>
    </source>
</evidence>
<keyword evidence="2" id="KW-0812">Transmembrane</keyword>
<gene>
    <name evidence="4" type="ORF">IAS62_000097</name>
</gene>
<keyword evidence="3" id="KW-0732">Signal</keyword>
<evidence type="ECO:0000313" key="5">
    <source>
        <dbReference type="Proteomes" id="UP001432216"/>
    </source>
</evidence>
<dbReference type="EMBL" id="CP143806">
    <property type="protein sequence ID" value="WVO18825.1"/>
    <property type="molecule type" value="Genomic_DNA"/>
</dbReference>
<feature type="signal peptide" evidence="3">
    <location>
        <begin position="1"/>
        <end position="19"/>
    </location>
</feature>
<reference evidence="4 5" key="1">
    <citation type="submission" date="2024-01" db="EMBL/GenBank/DDBJ databases">
        <title>Comparative genomics of Cryptococcus and Kwoniella reveals pathogenesis evolution and contrasting modes of karyotype evolution via chromosome fusion or intercentromeric recombination.</title>
        <authorList>
            <person name="Coelho M.A."/>
            <person name="David-Palma M."/>
            <person name="Shea T."/>
            <person name="Bowers K."/>
            <person name="McGinley-Smith S."/>
            <person name="Mohammad A.W."/>
            <person name="Gnirke A."/>
            <person name="Yurkov A.M."/>
            <person name="Nowrousian M."/>
            <person name="Sun S."/>
            <person name="Cuomo C.A."/>
            <person name="Heitman J."/>
        </authorList>
    </citation>
    <scope>NUCLEOTIDE SEQUENCE [LARGE SCALE GENOMIC DNA]</scope>
    <source>
        <strain evidence="4 5">7685027</strain>
    </source>
</reference>